<reference evidence="6" key="1">
    <citation type="submission" date="2021-01" db="EMBL/GenBank/DDBJ databases">
        <authorList>
            <person name="Zahm M."/>
            <person name="Roques C."/>
            <person name="Cabau C."/>
            <person name="Klopp C."/>
            <person name="Donnadieu C."/>
            <person name="Jouanno E."/>
            <person name="Lampietro C."/>
            <person name="Louis A."/>
            <person name="Herpin A."/>
            <person name="Echchiki A."/>
            <person name="Berthelot C."/>
            <person name="Parey E."/>
            <person name="Roest-Crollius H."/>
            <person name="Braasch I."/>
            <person name="Postlethwait J."/>
            <person name="Bobe J."/>
            <person name="Montfort J."/>
            <person name="Bouchez O."/>
            <person name="Begum T."/>
            <person name="Mejri S."/>
            <person name="Adams A."/>
            <person name="Chen W.-J."/>
            <person name="Guiguen Y."/>
        </authorList>
    </citation>
    <scope>NUCLEOTIDE SEQUENCE</scope>
    <source>
        <tissue evidence="6">Blood</tissue>
    </source>
</reference>
<dbReference type="Proteomes" id="UP000829720">
    <property type="component" value="Unassembled WGS sequence"/>
</dbReference>
<dbReference type="InterPro" id="IPR032675">
    <property type="entry name" value="LRR_dom_sf"/>
</dbReference>
<dbReference type="OrthoDB" id="1741314at2759"/>
<keyword evidence="1" id="KW-0433">Leucine-rich repeat</keyword>
<dbReference type="SMART" id="SM00082">
    <property type="entry name" value="LRRCT"/>
    <property type="match status" value="2"/>
</dbReference>
<dbReference type="InterPro" id="IPR001611">
    <property type="entry name" value="Leu-rich_rpt"/>
</dbReference>
<feature type="chain" id="PRO_5035799707" description="LRRCT domain-containing protein" evidence="4">
    <location>
        <begin position="17"/>
        <end position="438"/>
    </location>
</feature>
<dbReference type="SUPFAM" id="SSF52058">
    <property type="entry name" value="L domain-like"/>
    <property type="match status" value="1"/>
</dbReference>
<dbReference type="InterPro" id="IPR003591">
    <property type="entry name" value="Leu-rich_rpt_typical-subtyp"/>
</dbReference>
<accession>A0A8T3CYA8</accession>
<feature type="domain" description="LRRCT" evidence="5">
    <location>
        <begin position="345"/>
        <end position="396"/>
    </location>
</feature>
<dbReference type="AlphaFoldDB" id="A0A8T3CYA8"/>
<evidence type="ECO:0000313" key="7">
    <source>
        <dbReference type="Proteomes" id="UP000829720"/>
    </source>
</evidence>
<dbReference type="PROSITE" id="PS51450">
    <property type="entry name" value="LRR"/>
    <property type="match status" value="2"/>
</dbReference>
<sequence>MRVITALLILLALGSAELRKTRSGGGRGRGRGGRGRSGTVKRYAAECKEYSEAGDKYLDCQDRQLTAVATGWPEDISHLLLARNKIQVLRDNTFSQFRNLKSLDLQQNDISMIEEGAFAGLTKLTTLLLQHNRLQVLTEDVLIPMPRLRHLRMYDNPWKCRCELDSLVRHLQVPSHRNLGNYAKCAEPANLRGQKLKKMKADLLCPELQEDNVLKEPEEIPQGPITAKKHPDATTTCRTYMFPKPLLDCRSQDLKNIPADLPSDIVKMDLSKNSIKQLRPKEFVAAKDLKLLNLSSNNIDRIDTAAFAGLLYLRELDLSNNSLHYFQYGVLEDLYFIKKLSLGDNPWTCDYNIHYLIYWLKHHTSVEYSGLVCNSPPEFSGWLVEDYVKTYNAECPKDILLGQTDTAQELTAETEESETEQLPQPLSTHKKFEITRLS</sequence>
<dbReference type="Gene3D" id="3.80.10.10">
    <property type="entry name" value="Ribonuclease Inhibitor"/>
    <property type="match status" value="2"/>
</dbReference>
<evidence type="ECO:0000259" key="5">
    <source>
        <dbReference type="SMART" id="SM00082"/>
    </source>
</evidence>
<comment type="caution">
    <text evidence="6">The sequence shown here is derived from an EMBL/GenBank/DDBJ whole genome shotgun (WGS) entry which is preliminary data.</text>
</comment>
<evidence type="ECO:0000256" key="4">
    <source>
        <dbReference type="SAM" id="SignalP"/>
    </source>
</evidence>
<dbReference type="SMART" id="SM00369">
    <property type="entry name" value="LRR_TYP"/>
    <property type="match status" value="5"/>
</dbReference>
<dbReference type="PANTHER" id="PTHR24369">
    <property type="entry name" value="ANTIGEN BSP, PUTATIVE-RELATED"/>
    <property type="match status" value="1"/>
</dbReference>
<dbReference type="EMBL" id="JAERUA010000017">
    <property type="protein sequence ID" value="KAI1888507.1"/>
    <property type="molecule type" value="Genomic_DNA"/>
</dbReference>
<dbReference type="InterPro" id="IPR000483">
    <property type="entry name" value="Cys-rich_flank_reg_C"/>
</dbReference>
<organism evidence="6 7">
    <name type="scientific">Albula goreensis</name>
    <dbReference type="NCBI Taxonomy" id="1534307"/>
    <lineage>
        <taxon>Eukaryota</taxon>
        <taxon>Metazoa</taxon>
        <taxon>Chordata</taxon>
        <taxon>Craniata</taxon>
        <taxon>Vertebrata</taxon>
        <taxon>Euteleostomi</taxon>
        <taxon>Actinopterygii</taxon>
        <taxon>Neopterygii</taxon>
        <taxon>Teleostei</taxon>
        <taxon>Albuliformes</taxon>
        <taxon>Albulidae</taxon>
        <taxon>Albula</taxon>
    </lineage>
</organism>
<keyword evidence="2 4" id="KW-0732">Signal</keyword>
<gene>
    <name evidence="6" type="ORF">AGOR_G00185870</name>
</gene>
<keyword evidence="7" id="KW-1185">Reference proteome</keyword>
<protein>
    <recommendedName>
        <fullName evidence="5">LRRCT domain-containing protein</fullName>
    </recommendedName>
</protein>
<feature type="signal peptide" evidence="4">
    <location>
        <begin position="1"/>
        <end position="16"/>
    </location>
</feature>
<keyword evidence="3" id="KW-0677">Repeat</keyword>
<dbReference type="Pfam" id="PF13855">
    <property type="entry name" value="LRR_8"/>
    <property type="match status" value="2"/>
</dbReference>
<evidence type="ECO:0000313" key="6">
    <source>
        <dbReference type="EMBL" id="KAI1888507.1"/>
    </source>
</evidence>
<proteinExistence type="predicted"/>
<dbReference type="PANTHER" id="PTHR24369:SF213">
    <property type="entry name" value="INSULIN LIKE GROWTH FACTOR BINDING PROTEIN ACID LABILE SUBUNIT"/>
    <property type="match status" value="1"/>
</dbReference>
<dbReference type="FunFam" id="3.80.10.10:FF:000732">
    <property type="entry name" value="GD11101"/>
    <property type="match status" value="1"/>
</dbReference>
<evidence type="ECO:0000256" key="3">
    <source>
        <dbReference type="ARBA" id="ARBA00022737"/>
    </source>
</evidence>
<dbReference type="GO" id="GO:0005886">
    <property type="term" value="C:plasma membrane"/>
    <property type="evidence" value="ECO:0007669"/>
    <property type="project" value="TreeGrafter"/>
</dbReference>
<evidence type="ECO:0000256" key="2">
    <source>
        <dbReference type="ARBA" id="ARBA00022729"/>
    </source>
</evidence>
<feature type="domain" description="LRRCT" evidence="5">
    <location>
        <begin position="156"/>
        <end position="206"/>
    </location>
</feature>
<evidence type="ECO:0000256" key="1">
    <source>
        <dbReference type="ARBA" id="ARBA00022614"/>
    </source>
</evidence>
<dbReference type="InterPro" id="IPR050541">
    <property type="entry name" value="LRR_TM_domain-containing"/>
</dbReference>
<name>A0A8T3CYA8_9TELE</name>